<accession>A0A6N7YMT0</accession>
<gene>
    <name evidence="3" type="ORF">GKO32_04910</name>
</gene>
<dbReference type="Pfam" id="PF00857">
    <property type="entry name" value="Isochorismatase"/>
    <property type="match status" value="1"/>
</dbReference>
<name>A0A6N7YMT0_9PSEU</name>
<dbReference type="InterPro" id="IPR036380">
    <property type="entry name" value="Isochorismatase-like_sf"/>
</dbReference>
<keyword evidence="1" id="KW-0378">Hydrolase</keyword>
<protein>
    <submittedName>
        <fullName evidence="3">Isochorismatase family protein</fullName>
    </submittedName>
</protein>
<comment type="caution">
    <text evidence="3">The sequence shown here is derived from an EMBL/GenBank/DDBJ whole genome shotgun (WGS) entry which is preliminary data.</text>
</comment>
<dbReference type="PANTHER" id="PTHR43540:SF1">
    <property type="entry name" value="ISOCHORISMATASE HYDROLASE"/>
    <property type="match status" value="1"/>
</dbReference>
<keyword evidence="4" id="KW-1185">Reference proteome</keyword>
<dbReference type="Proteomes" id="UP000440096">
    <property type="component" value="Unassembled WGS sequence"/>
</dbReference>
<dbReference type="GO" id="GO:0016787">
    <property type="term" value="F:hydrolase activity"/>
    <property type="evidence" value="ECO:0007669"/>
    <property type="project" value="UniProtKB-KW"/>
</dbReference>
<dbReference type="PANTHER" id="PTHR43540">
    <property type="entry name" value="PEROXYUREIDOACRYLATE/UREIDOACRYLATE AMIDOHYDROLASE-RELATED"/>
    <property type="match status" value="1"/>
</dbReference>
<dbReference type="CDD" id="cd00431">
    <property type="entry name" value="cysteine_hydrolases"/>
    <property type="match status" value="1"/>
</dbReference>
<dbReference type="RefSeq" id="WP_312867490.1">
    <property type="nucleotide sequence ID" value="NZ_WMBA01000005.1"/>
</dbReference>
<proteinExistence type="predicted"/>
<dbReference type="AlphaFoldDB" id="A0A6N7YMT0"/>
<evidence type="ECO:0000256" key="1">
    <source>
        <dbReference type="ARBA" id="ARBA00022801"/>
    </source>
</evidence>
<organism evidence="3 4">
    <name type="scientific">Amycolatopsis pithecellobii</name>
    <dbReference type="NCBI Taxonomy" id="664692"/>
    <lineage>
        <taxon>Bacteria</taxon>
        <taxon>Bacillati</taxon>
        <taxon>Actinomycetota</taxon>
        <taxon>Actinomycetes</taxon>
        <taxon>Pseudonocardiales</taxon>
        <taxon>Pseudonocardiaceae</taxon>
        <taxon>Amycolatopsis</taxon>
    </lineage>
</organism>
<dbReference type="SUPFAM" id="SSF52499">
    <property type="entry name" value="Isochorismatase-like hydrolases"/>
    <property type="match status" value="1"/>
</dbReference>
<dbReference type="Gene3D" id="3.40.50.850">
    <property type="entry name" value="Isochorismatase-like"/>
    <property type="match status" value="1"/>
</dbReference>
<dbReference type="EMBL" id="WMBA01000005">
    <property type="protein sequence ID" value="MTD53322.1"/>
    <property type="molecule type" value="Genomic_DNA"/>
</dbReference>
<evidence type="ECO:0000313" key="3">
    <source>
        <dbReference type="EMBL" id="MTD53322.1"/>
    </source>
</evidence>
<sequence>MTRTALLAMDLHVSLVERLPGEYLPHAVAALSTARAAEIPVIHVALRLRPGHIDVHPHNKMFSALPAGAFTEDDPGTALHPEVAPRDGEIVVYKNRVSAFSGNNLPQILAAQGIGNLVLAGIATSGIVLSTVVQAADLDYGVTVLSDACGDPDTAVHDMLTTQVFPRRGEVLTTDGWAASLGVTP</sequence>
<evidence type="ECO:0000259" key="2">
    <source>
        <dbReference type="Pfam" id="PF00857"/>
    </source>
</evidence>
<evidence type="ECO:0000313" key="4">
    <source>
        <dbReference type="Proteomes" id="UP000440096"/>
    </source>
</evidence>
<feature type="domain" description="Isochorismatase-like" evidence="2">
    <location>
        <begin position="23"/>
        <end position="175"/>
    </location>
</feature>
<dbReference type="InterPro" id="IPR000868">
    <property type="entry name" value="Isochorismatase-like_dom"/>
</dbReference>
<reference evidence="3 4" key="1">
    <citation type="submission" date="2019-11" db="EMBL/GenBank/DDBJ databases">
        <title>Draft genome of Amycolatopsis RM579.</title>
        <authorList>
            <person name="Duangmal K."/>
            <person name="Mingma R."/>
        </authorList>
    </citation>
    <scope>NUCLEOTIDE SEQUENCE [LARGE SCALE GENOMIC DNA]</scope>
    <source>
        <strain evidence="3 4">RM579</strain>
    </source>
</reference>
<dbReference type="InterPro" id="IPR050272">
    <property type="entry name" value="Isochorismatase-like_hydrls"/>
</dbReference>